<dbReference type="Proteomes" id="UP000281406">
    <property type="component" value="Unassembled WGS sequence"/>
</dbReference>
<dbReference type="GO" id="GO:0043679">
    <property type="term" value="C:axon terminus"/>
    <property type="evidence" value="ECO:0007669"/>
    <property type="project" value="TreeGrafter"/>
</dbReference>
<feature type="compositionally biased region" description="Basic and acidic residues" evidence="7">
    <location>
        <begin position="192"/>
        <end position="203"/>
    </location>
</feature>
<protein>
    <recommendedName>
        <fullName evidence="2 6">Gamma-synuclein</fullName>
    </recommendedName>
</protein>
<evidence type="ECO:0000256" key="2">
    <source>
        <dbReference type="ARBA" id="ARBA00019266"/>
    </source>
</evidence>
<dbReference type="PANTHER" id="PTHR13820">
    <property type="entry name" value="SYNUCLEIN"/>
    <property type="match status" value="1"/>
</dbReference>
<comment type="function">
    <text evidence="5">Plays a role in neurofilament network integrity. May be involved in modulating axonal architecture during development and in the adult. In vitro, increases the susceptibility of neurofilament-H to calcium-dependent proteases. May also function in modulating the keratin network in skin. Activates the MAPK and Elk-1 signal transduction pathway.</text>
</comment>
<evidence type="ECO:0000313" key="8">
    <source>
        <dbReference type="EMBL" id="ROL49521.1"/>
    </source>
</evidence>
<dbReference type="InterPro" id="IPR001058">
    <property type="entry name" value="Synuclein"/>
</dbReference>
<dbReference type="GO" id="GO:0005737">
    <property type="term" value="C:cytoplasm"/>
    <property type="evidence" value="ECO:0007669"/>
    <property type="project" value="TreeGrafter"/>
</dbReference>
<dbReference type="EMBL" id="RJVU01026577">
    <property type="protein sequence ID" value="ROL49521.1"/>
    <property type="molecule type" value="Genomic_DNA"/>
</dbReference>
<evidence type="ECO:0000256" key="1">
    <source>
        <dbReference type="ARBA" id="ARBA00009147"/>
    </source>
</evidence>
<dbReference type="GO" id="GO:1903136">
    <property type="term" value="F:cuprous ion binding"/>
    <property type="evidence" value="ECO:0007669"/>
    <property type="project" value="TreeGrafter"/>
</dbReference>
<dbReference type="GO" id="GO:0043025">
    <property type="term" value="C:neuronal cell body"/>
    <property type="evidence" value="ECO:0007669"/>
    <property type="project" value="TreeGrafter"/>
</dbReference>
<dbReference type="InterPro" id="IPR002462">
    <property type="entry name" value="Synuclein_gamma"/>
</dbReference>
<dbReference type="PRINTS" id="PR01214">
    <property type="entry name" value="GSYNUCLEIN"/>
</dbReference>
<dbReference type="PRINTS" id="PR01211">
    <property type="entry name" value="SYNUCLEIN"/>
</dbReference>
<evidence type="ECO:0000256" key="6">
    <source>
        <dbReference type="RuleBase" id="RU361225"/>
    </source>
</evidence>
<feature type="compositionally biased region" description="Polar residues" evidence="7">
    <location>
        <begin position="220"/>
        <end position="245"/>
    </location>
</feature>
<dbReference type="OrthoDB" id="9942391at2759"/>
<proteinExistence type="inferred from homology"/>
<dbReference type="GO" id="GO:0050808">
    <property type="term" value="P:synapse organization"/>
    <property type="evidence" value="ECO:0007669"/>
    <property type="project" value="TreeGrafter"/>
</dbReference>
<dbReference type="SUPFAM" id="SSF118375">
    <property type="entry name" value="Synuclein"/>
    <property type="match status" value="1"/>
</dbReference>
<evidence type="ECO:0000256" key="3">
    <source>
        <dbReference type="ARBA" id="ARBA00022737"/>
    </source>
</evidence>
<evidence type="ECO:0000256" key="7">
    <source>
        <dbReference type="SAM" id="MobiDB-lite"/>
    </source>
</evidence>
<evidence type="ECO:0000256" key="5">
    <source>
        <dbReference type="ARBA" id="ARBA00045236"/>
    </source>
</evidence>
<gene>
    <name evidence="8" type="ORF">DPX16_15847</name>
</gene>
<accession>A0A3N0YUE2</accession>
<comment type="similarity">
    <text evidence="1 6">Belongs to the synuclein family.</text>
</comment>
<dbReference type="PANTHER" id="PTHR13820:SF10">
    <property type="entry name" value="GAMMA-SYNUCLEIN"/>
    <property type="match status" value="1"/>
</dbReference>
<comment type="caution">
    <text evidence="8">The sequence shown here is derived from an EMBL/GenBank/DDBJ whole genome shotgun (WGS) entry which is preliminary data.</text>
</comment>
<sequence length="258" mass="26570">MDALKKGFSMAKEGVVAAAEKTKAGVEEAAAKTKEGVMYVGTKTKEGVVTSVNTVAQKTTEQANIVGESAVAEANQVSEKAVESLETVVASTGLVKPVELSKQEGAVEQPTDAGQTLTHTHTLASTTSTTADSRNMASFLKGFMGNKAADSFVDQAVDKAAAAAKRKVKETITGKKQENDKTGGMGGLFPSNEEKDKKPKEKAGGGIFGGLLSAEKPEENSTGGAISAGESSNAESNIGADSSFNEALDDLANEFSEK</sequence>
<reference evidence="8 9" key="1">
    <citation type="submission" date="2018-10" db="EMBL/GenBank/DDBJ databases">
        <title>Genome assembly for a Yunnan-Guizhou Plateau 3E fish, Anabarilius grahami (Regan), and its evolutionary and genetic applications.</title>
        <authorList>
            <person name="Jiang W."/>
        </authorList>
    </citation>
    <scope>NUCLEOTIDE SEQUENCE [LARGE SCALE GENOMIC DNA]</scope>
    <source>
        <strain evidence="8">AG-KIZ</strain>
        <tissue evidence="8">Muscle</tissue>
    </source>
</reference>
<evidence type="ECO:0000256" key="4">
    <source>
        <dbReference type="ARBA" id="ARBA00026036"/>
    </source>
</evidence>
<name>A0A3N0YUE2_ANAGA</name>
<comment type="subunit">
    <text evidence="4">May be a centrosome-associated protein. Interacts with MYOC; affects its secretion and its aggregation.</text>
</comment>
<feature type="region of interest" description="Disordered" evidence="7">
    <location>
        <begin position="168"/>
        <end position="258"/>
    </location>
</feature>
<evidence type="ECO:0000313" key="9">
    <source>
        <dbReference type="Proteomes" id="UP000281406"/>
    </source>
</evidence>
<dbReference type="GO" id="GO:0007268">
    <property type="term" value="P:chemical synaptic transmission"/>
    <property type="evidence" value="ECO:0007669"/>
    <property type="project" value="TreeGrafter"/>
</dbReference>
<dbReference type="AlphaFoldDB" id="A0A3N0YUE2"/>
<dbReference type="GO" id="GO:0048488">
    <property type="term" value="P:synaptic vesicle endocytosis"/>
    <property type="evidence" value="ECO:0007669"/>
    <property type="project" value="TreeGrafter"/>
</dbReference>
<feature type="compositionally biased region" description="Basic and acidic residues" evidence="7">
    <location>
        <begin position="169"/>
        <end position="181"/>
    </location>
</feature>
<dbReference type="Pfam" id="PF01387">
    <property type="entry name" value="Synuclein"/>
    <property type="match status" value="1"/>
</dbReference>
<keyword evidence="3" id="KW-0677">Repeat</keyword>
<dbReference type="Gene3D" id="1.10.287.700">
    <property type="entry name" value="Helix hairpin bin"/>
    <property type="match status" value="1"/>
</dbReference>
<organism evidence="8 9">
    <name type="scientific">Anabarilius grahami</name>
    <name type="common">Kanglang fish</name>
    <name type="synonym">Barilius grahami</name>
    <dbReference type="NCBI Taxonomy" id="495550"/>
    <lineage>
        <taxon>Eukaryota</taxon>
        <taxon>Metazoa</taxon>
        <taxon>Chordata</taxon>
        <taxon>Craniata</taxon>
        <taxon>Vertebrata</taxon>
        <taxon>Euteleostomi</taxon>
        <taxon>Actinopterygii</taxon>
        <taxon>Neopterygii</taxon>
        <taxon>Teleostei</taxon>
        <taxon>Ostariophysi</taxon>
        <taxon>Cypriniformes</taxon>
        <taxon>Xenocyprididae</taxon>
        <taxon>Xenocypridinae</taxon>
        <taxon>Xenocypridinae incertae sedis</taxon>
        <taxon>Anabarilius</taxon>
    </lineage>
</organism>
<keyword evidence="9" id="KW-1185">Reference proteome</keyword>